<dbReference type="AlphaFoldDB" id="A0A978U7Q6"/>
<reference evidence="2" key="1">
    <citation type="journal article" date="2021" name="Front. Plant Sci.">
        <title>Chromosome-Scale Genome Assembly for Chinese Sour Jujube and Insights Into Its Genome Evolution and Domestication Signature.</title>
        <authorList>
            <person name="Shen L.-Y."/>
            <person name="Luo H."/>
            <person name="Wang X.-L."/>
            <person name="Wang X.-M."/>
            <person name="Qiu X.-J."/>
            <person name="Liu H."/>
            <person name="Zhou S.-S."/>
            <person name="Jia K.-H."/>
            <person name="Nie S."/>
            <person name="Bao Y.-T."/>
            <person name="Zhang R.-G."/>
            <person name="Yun Q.-Z."/>
            <person name="Chai Y.-H."/>
            <person name="Lu J.-Y."/>
            <person name="Li Y."/>
            <person name="Zhao S.-W."/>
            <person name="Mao J.-F."/>
            <person name="Jia S.-G."/>
            <person name="Mao Y.-M."/>
        </authorList>
    </citation>
    <scope>NUCLEOTIDE SEQUENCE</scope>
    <source>
        <strain evidence="2">AT0</strain>
        <tissue evidence="2">Leaf</tissue>
    </source>
</reference>
<accession>A0A978U7Q6</accession>
<organism evidence="2 3">
    <name type="scientific">Ziziphus jujuba var. spinosa</name>
    <dbReference type="NCBI Taxonomy" id="714518"/>
    <lineage>
        <taxon>Eukaryota</taxon>
        <taxon>Viridiplantae</taxon>
        <taxon>Streptophyta</taxon>
        <taxon>Embryophyta</taxon>
        <taxon>Tracheophyta</taxon>
        <taxon>Spermatophyta</taxon>
        <taxon>Magnoliopsida</taxon>
        <taxon>eudicotyledons</taxon>
        <taxon>Gunneridae</taxon>
        <taxon>Pentapetalae</taxon>
        <taxon>rosids</taxon>
        <taxon>fabids</taxon>
        <taxon>Rosales</taxon>
        <taxon>Rhamnaceae</taxon>
        <taxon>Paliureae</taxon>
        <taxon>Ziziphus</taxon>
    </lineage>
</organism>
<gene>
    <name evidence="2" type="ORF">FEM48_ZijujUnG0127500</name>
</gene>
<feature type="compositionally biased region" description="Low complexity" evidence="1">
    <location>
        <begin position="1"/>
        <end position="20"/>
    </location>
</feature>
<dbReference type="EMBL" id="JAEACU010000524">
    <property type="protein sequence ID" value="KAH7510470.1"/>
    <property type="molecule type" value="Genomic_DNA"/>
</dbReference>
<evidence type="ECO:0000313" key="3">
    <source>
        <dbReference type="Proteomes" id="UP000813462"/>
    </source>
</evidence>
<dbReference type="Proteomes" id="UP000813462">
    <property type="component" value="Unassembled WGS sequence"/>
</dbReference>
<evidence type="ECO:0000313" key="2">
    <source>
        <dbReference type="EMBL" id="KAH7510470.1"/>
    </source>
</evidence>
<feature type="region of interest" description="Disordered" evidence="1">
    <location>
        <begin position="85"/>
        <end position="145"/>
    </location>
</feature>
<feature type="compositionally biased region" description="Low complexity" evidence="1">
    <location>
        <begin position="27"/>
        <end position="36"/>
    </location>
</feature>
<proteinExistence type="predicted"/>
<name>A0A978U7Q6_ZIZJJ</name>
<evidence type="ECO:0000256" key="1">
    <source>
        <dbReference type="SAM" id="MobiDB-lite"/>
    </source>
</evidence>
<comment type="caution">
    <text evidence="2">The sequence shown here is derived from an EMBL/GenBank/DDBJ whole genome shotgun (WGS) entry which is preliminary data.</text>
</comment>
<protein>
    <submittedName>
        <fullName evidence="2">Uncharacterized protein</fullName>
    </submittedName>
</protein>
<feature type="compositionally biased region" description="Acidic residues" evidence="1">
    <location>
        <begin position="119"/>
        <end position="134"/>
    </location>
</feature>
<feature type="region of interest" description="Disordered" evidence="1">
    <location>
        <begin position="1"/>
        <end position="51"/>
    </location>
</feature>
<feature type="compositionally biased region" description="Low complexity" evidence="1">
    <location>
        <begin position="88"/>
        <end position="98"/>
    </location>
</feature>
<sequence length="367" mass="41389">MKSSATSSSDRTASGTSSAAFQKKSHASSVSPSSSSVEMKKLTTKSSAGRTVSGRRTLLGWHLRRRNLMFRPFLRLLQKVKKKKLTKKSSASRTVSETSSEKNSDSETSLEKNSSFLSSDDEEEAKGSSGEEEEAKSSSGNTETDENKFELDFTVRALPWRSKNLQCVATVTNNDEIVQDWVGKFWNIEVVGLRVVPGLPACPGARFRLPQLFCLCAEEKNCLMYIPKRGAISESLKKFLGGGVRIATLIQKHEALRAIHQLGIPKDSKDDIRVEACCELLVHYQRNQYTKMPPKLDDENWLECSDQYTHMQHTEVEDTLEEIRSKWEDMDYILAAKQSVFACSVAIRCREVFDGPRLKRIKTKKRF</sequence>